<organism evidence="2 3">
    <name type="scientific">Danionella cerebrum</name>
    <dbReference type="NCBI Taxonomy" id="2873325"/>
    <lineage>
        <taxon>Eukaryota</taxon>
        <taxon>Metazoa</taxon>
        <taxon>Chordata</taxon>
        <taxon>Craniata</taxon>
        <taxon>Vertebrata</taxon>
        <taxon>Euteleostomi</taxon>
        <taxon>Actinopterygii</taxon>
        <taxon>Neopterygii</taxon>
        <taxon>Teleostei</taxon>
        <taxon>Ostariophysi</taxon>
        <taxon>Cypriniformes</taxon>
        <taxon>Danionidae</taxon>
        <taxon>Danioninae</taxon>
        <taxon>Danionella</taxon>
    </lineage>
</organism>
<protein>
    <recommendedName>
        <fullName evidence="1">RIIa domain-containing protein</fullName>
    </recommendedName>
</protein>
<dbReference type="PANTHER" id="PTHR31932:SF2">
    <property type="entry name" value="TUBULIN POLYGLUTAMYLASE COMPLEX SUBUNIT 1"/>
    <property type="match status" value="1"/>
</dbReference>
<keyword evidence="3" id="KW-1185">Reference proteome</keyword>
<dbReference type="SMART" id="SM00394">
    <property type="entry name" value="RIIa"/>
    <property type="match status" value="1"/>
</dbReference>
<dbReference type="AlphaFoldDB" id="A0A553MRU5"/>
<reference evidence="2 3" key="1">
    <citation type="journal article" date="2019" name="Sci. Data">
        <title>Hybrid genome assembly and annotation of Danionella translucida.</title>
        <authorList>
            <person name="Kadobianskyi M."/>
            <person name="Schulze L."/>
            <person name="Schuelke M."/>
            <person name="Judkewitz B."/>
        </authorList>
    </citation>
    <scope>NUCLEOTIDE SEQUENCE [LARGE SCALE GENOMIC DNA]</scope>
    <source>
        <strain evidence="2 3">Bolton</strain>
    </source>
</reference>
<evidence type="ECO:0000313" key="3">
    <source>
        <dbReference type="Proteomes" id="UP000316079"/>
    </source>
</evidence>
<evidence type="ECO:0000313" key="2">
    <source>
        <dbReference type="EMBL" id="TRY55903.1"/>
    </source>
</evidence>
<dbReference type="OrthoDB" id="64214at2759"/>
<sequence length="259" mass="27805">MAEKQVLGSGGGSREADREFLTQTGLNALLSGALLPLLGARPADPLGFLAEHFTHLAEERKAEAERRSASRGVWLLSLAHHSRRSAFDNNIRQSFELLSSGAQNSAGVGGRLFTETLQTLCSEGGLSGRTAAPLIRRLKCYDHECVSFPLFRQAALTCAVFAEYIRTAQCLYAAVASVPDRPAELSLCCAALETLRVALDTPDAPDTVRLLAASAKIAPASVAQAMVEAKSRQDGKSMDAQEFEDEAAKLFIERVQVVT</sequence>
<gene>
    <name evidence="2" type="ORF">DNTS_001741</name>
</gene>
<dbReference type="Proteomes" id="UP000316079">
    <property type="component" value="Unassembled WGS sequence"/>
</dbReference>
<dbReference type="GO" id="GO:0008017">
    <property type="term" value="F:microtubule binding"/>
    <property type="evidence" value="ECO:0007669"/>
    <property type="project" value="TreeGrafter"/>
</dbReference>
<dbReference type="Gene3D" id="1.20.890.10">
    <property type="entry name" value="cAMP-dependent protein kinase regulatory subunit, dimerization-anchoring domain"/>
    <property type="match status" value="1"/>
</dbReference>
<dbReference type="STRING" id="623744.A0A553MRU5"/>
<dbReference type="SUPFAM" id="SSF47391">
    <property type="entry name" value="Dimerization-anchoring domain of cAMP-dependent PK regulatory subunit"/>
    <property type="match status" value="1"/>
</dbReference>
<dbReference type="Pfam" id="PF02197">
    <property type="entry name" value="RIIa"/>
    <property type="match status" value="1"/>
</dbReference>
<comment type="caution">
    <text evidence="2">The sequence shown here is derived from an EMBL/GenBank/DDBJ whole genome shotgun (WGS) entry which is preliminary data.</text>
</comment>
<name>A0A553MRU5_9TELE</name>
<proteinExistence type="predicted"/>
<dbReference type="InterPro" id="IPR057632">
    <property type="entry name" value="TPGS1_C"/>
</dbReference>
<dbReference type="EMBL" id="SRMA01027303">
    <property type="protein sequence ID" value="TRY55903.1"/>
    <property type="molecule type" value="Genomic_DNA"/>
</dbReference>
<dbReference type="InterPro" id="IPR039235">
    <property type="entry name" value="TPGS1"/>
</dbReference>
<dbReference type="PANTHER" id="PTHR31932">
    <property type="entry name" value="TUBULIN POLYGLUTAMYLASE COMPLEX SUBUNIT 1"/>
    <property type="match status" value="1"/>
</dbReference>
<dbReference type="Pfam" id="PF24480">
    <property type="entry name" value="TPGS1_C"/>
    <property type="match status" value="1"/>
</dbReference>
<accession>A0A553MRU5</accession>
<evidence type="ECO:0000259" key="1">
    <source>
        <dbReference type="SMART" id="SM00394"/>
    </source>
</evidence>
<dbReference type="InterPro" id="IPR003117">
    <property type="entry name" value="cAMP_dep_PK_reg_su_I/II_a/b"/>
</dbReference>
<feature type="domain" description="RIIa" evidence="1">
    <location>
        <begin position="24"/>
        <end position="61"/>
    </location>
</feature>